<evidence type="ECO:0000313" key="19">
    <source>
        <dbReference type="EMBL" id="KAI8041408.1"/>
    </source>
</evidence>
<dbReference type="CDD" id="cd07061">
    <property type="entry name" value="HP_HAP_like"/>
    <property type="match status" value="1"/>
</dbReference>
<evidence type="ECO:0000256" key="9">
    <source>
        <dbReference type="ARBA" id="ARBA00023136"/>
    </source>
</evidence>
<evidence type="ECO:0000256" key="5">
    <source>
        <dbReference type="ARBA" id="ARBA00018097"/>
    </source>
</evidence>
<keyword evidence="17" id="KW-1133">Transmembrane helix</keyword>
<dbReference type="InterPro" id="IPR016274">
    <property type="entry name" value="Histidine_acid_Pase_euk"/>
</dbReference>
<keyword evidence="6" id="KW-1003">Cell membrane</keyword>
<feature type="disulfide bond" evidence="16">
    <location>
        <begin position="412"/>
        <end position="417"/>
    </location>
</feature>
<evidence type="ECO:0000256" key="12">
    <source>
        <dbReference type="ARBA" id="ARBA00043668"/>
    </source>
</evidence>
<name>A0A9P9YRF6_9MUSC</name>
<feature type="signal peptide" evidence="18">
    <location>
        <begin position="1"/>
        <end position="17"/>
    </location>
</feature>
<evidence type="ECO:0000256" key="13">
    <source>
        <dbReference type="ARBA" id="ARBA00043671"/>
    </source>
</evidence>
<dbReference type="Gene3D" id="3.40.50.1240">
    <property type="entry name" value="Phosphoglycerate mutase-like"/>
    <property type="match status" value="1"/>
</dbReference>
<evidence type="ECO:0000256" key="7">
    <source>
        <dbReference type="ARBA" id="ARBA00022729"/>
    </source>
</evidence>
<comment type="catalytic activity">
    <reaction evidence="12">
        <text>1D-myo-inositol 1,2,5,6-tetrakisphosphate + H2O = 1D-myo-inositol 1,2,6-trisphosphate + phosphate</text>
        <dbReference type="Rhea" id="RHEA:77119"/>
        <dbReference type="ChEBI" id="CHEBI:15377"/>
        <dbReference type="ChEBI" id="CHEBI:43474"/>
        <dbReference type="ChEBI" id="CHEBI:195535"/>
        <dbReference type="ChEBI" id="CHEBI:195537"/>
        <dbReference type="EC" id="3.1.3.62"/>
    </reaction>
    <physiologicalReaction direction="left-to-right" evidence="12">
        <dbReference type="Rhea" id="RHEA:77120"/>
    </physiologicalReaction>
</comment>
<evidence type="ECO:0000256" key="16">
    <source>
        <dbReference type="PIRSR" id="PIRSR000894-2"/>
    </source>
</evidence>
<evidence type="ECO:0000256" key="8">
    <source>
        <dbReference type="ARBA" id="ARBA00022801"/>
    </source>
</evidence>
<dbReference type="GO" id="GO:0003993">
    <property type="term" value="F:acid phosphatase activity"/>
    <property type="evidence" value="ECO:0007669"/>
    <property type="project" value="TreeGrafter"/>
</dbReference>
<evidence type="ECO:0000256" key="10">
    <source>
        <dbReference type="ARBA" id="ARBA00023180"/>
    </source>
</evidence>
<evidence type="ECO:0000256" key="18">
    <source>
        <dbReference type="SAM" id="SignalP"/>
    </source>
</evidence>
<evidence type="ECO:0000256" key="2">
    <source>
        <dbReference type="ARBA" id="ARBA00008422"/>
    </source>
</evidence>
<evidence type="ECO:0000256" key="15">
    <source>
        <dbReference type="ARBA" id="ARBA00043832"/>
    </source>
</evidence>
<dbReference type="InterPro" id="IPR029033">
    <property type="entry name" value="His_PPase_superfam"/>
</dbReference>
<proteinExistence type="inferred from homology"/>
<dbReference type="AlphaFoldDB" id="A0A9P9YRF6"/>
<dbReference type="InterPro" id="IPR000560">
    <property type="entry name" value="His_Pase_clade-2"/>
</dbReference>
<evidence type="ECO:0000256" key="11">
    <source>
        <dbReference type="ARBA" id="ARBA00031642"/>
    </source>
</evidence>
<dbReference type="PANTHER" id="PTHR20963">
    <property type="entry name" value="MULTIPLE INOSITOL POLYPHOSPHATE PHOSPHATASE-RELATED"/>
    <property type="match status" value="1"/>
</dbReference>
<dbReference type="GO" id="GO:0034417">
    <property type="term" value="F:bisphosphoglycerate 3-phosphatase activity"/>
    <property type="evidence" value="ECO:0007669"/>
    <property type="project" value="UniProtKB-EC"/>
</dbReference>
<dbReference type="GO" id="GO:0052745">
    <property type="term" value="F:inositol phosphate phosphatase activity"/>
    <property type="evidence" value="ECO:0007669"/>
    <property type="project" value="TreeGrafter"/>
</dbReference>
<feature type="chain" id="PRO_5040309920" description="Multiple inositol polyphosphate phosphatase 1" evidence="18">
    <location>
        <begin position="18"/>
        <end position="468"/>
    </location>
</feature>
<comment type="similarity">
    <text evidence="2">Belongs to the histidine acid phosphatase family. MINPP1 subfamily.</text>
</comment>
<dbReference type="EC" id="3.1.3.62" evidence="4"/>
<dbReference type="FunFam" id="3.40.50.1240:FF:000014">
    <property type="entry name" value="Multiple inositol polyphosphate phosphatase 1"/>
    <property type="match status" value="1"/>
</dbReference>
<evidence type="ECO:0000256" key="17">
    <source>
        <dbReference type="SAM" id="Phobius"/>
    </source>
</evidence>
<feature type="disulfide bond" evidence="16">
    <location>
        <begin position="57"/>
        <end position="389"/>
    </location>
</feature>
<feature type="transmembrane region" description="Helical" evidence="17">
    <location>
        <begin position="444"/>
        <end position="466"/>
    </location>
</feature>
<dbReference type="Pfam" id="PF00328">
    <property type="entry name" value="His_Phos_2"/>
    <property type="match status" value="1"/>
</dbReference>
<reference evidence="19" key="1">
    <citation type="journal article" date="2023" name="Genome Biol. Evol.">
        <title>Long-read-based Genome Assembly of Drosophila gunungcola Reveals Fewer Chemosensory Genes in Flower-breeding Species.</title>
        <authorList>
            <person name="Negi A."/>
            <person name="Liao B.Y."/>
            <person name="Yeh S.D."/>
        </authorList>
    </citation>
    <scope>NUCLEOTIDE SEQUENCE</scope>
    <source>
        <strain evidence="19">Sukarami</strain>
    </source>
</reference>
<organism evidence="19 20">
    <name type="scientific">Drosophila gunungcola</name>
    <name type="common">fruit fly</name>
    <dbReference type="NCBI Taxonomy" id="103775"/>
    <lineage>
        <taxon>Eukaryota</taxon>
        <taxon>Metazoa</taxon>
        <taxon>Ecdysozoa</taxon>
        <taxon>Arthropoda</taxon>
        <taxon>Hexapoda</taxon>
        <taxon>Insecta</taxon>
        <taxon>Pterygota</taxon>
        <taxon>Neoptera</taxon>
        <taxon>Endopterygota</taxon>
        <taxon>Diptera</taxon>
        <taxon>Brachycera</taxon>
        <taxon>Muscomorpha</taxon>
        <taxon>Ephydroidea</taxon>
        <taxon>Drosophilidae</taxon>
        <taxon>Drosophila</taxon>
        <taxon>Sophophora</taxon>
    </lineage>
</organism>
<keyword evidence="20" id="KW-1185">Reference proteome</keyword>
<comment type="catalytic activity">
    <reaction evidence="15">
        <text>(2R)-2,3-bisphosphoglycerate + H2O = (2R)-2-phosphoglycerate + phosphate</text>
        <dbReference type="Rhea" id="RHEA:27381"/>
        <dbReference type="ChEBI" id="CHEBI:15377"/>
        <dbReference type="ChEBI" id="CHEBI:43474"/>
        <dbReference type="ChEBI" id="CHEBI:58248"/>
        <dbReference type="ChEBI" id="CHEBI:58289"/>
        <dbReference type="EC" id="3.1.3.80"/>
    </reaction>
    <physiologicalReaction direction="left-to-right" evidence="15">
        <dbReference type="Rhea" id="RHEA:27382"/>
    </physiologicalReaction>
</comment>
<comment type="caution">
    <text evidence="19">The sequence shown here is derived from an EMBL/GenBank/DDBJ whole genome shotgun (WGS) entry which is preliminary data.</text>
</comment>
<evidence type="ECO:0000256" key="14">
    <source>
        <dbReference type="ARBA" id="ARBA00043691"/>
    </source>
</evidence>
<dbReference type="PANTHER" id="PTHR20963:SF8">
    <property type="entry name" value="MULTIPLE INOSITOL POLYPHOSPHATE PHOSPHATASE 1"/>
    <property type="match status" value="1"/>
</dbReference>
<keyword evidence="7 18" id="KW-0732">Signal</keyword>
<keyword evidence="9 17" id="KW-0472">Membrane</keyword>
<dbReference type="EC" id="3.1.3.80" evidence="3"/>
<sequence length="468" mass="53745">MRLLIFLLLPLVAIAQGDDYCFSKDTSRLQTRQFSSKTAYQIVKGTDIDKQYLVPGCQPQKMWIFHRHGTRLPKKSMINKAPRVAELRDLIINNYKVAKTKPETDELCQTDLLAIQFWKWNSSITPDMEEYLTTQGYDDLRGTAKLYQRYYPSVLPPVYNDTYYQFRHTDTQRTTESFKAFAEGLFGSLNSAHSVDIPKQDLLLRPYDYCSSFKDVNYKGAGSEYEKFHQSKLYNDTLADISTRLGFLYTLEEEDIKLMYDMCRYEQAWNVDRNSVWCGAFLPEQVTVFEYLEDLKYYYGSGYGFPEIERLNCRLVQDLLTHLNNPVSPHVVAHFGHSTGLLTLLTALGIKKDDIKLRADNYDSLTSRRWKTSLIDPFASNFVAVKYDCPTELDREKVVFFLNQQAVQLDWCNVGLCKWSAVLEKYRGIAEADCGDYYCRTGGAATLGSGISGLLATALAAILVYLMH</sequence>
<feature type="disulfide bond" evidence="16">
    <location>
        <begin position="263"/>
        <end position="278"/>
    </location>
</feature>
<keyword evidence="10" id="KW-0325">Glycoprotein</keyword>
<evidence type="ECO:0000313" key="20">
    <source>
        <dbReference type="Proteomes" id="UP001059596"/>
    </source>
</evidence>
<dbReference type="PIRSF" id="PIRSF000894">
    <property type="entry name" value="Acid_phosphatase"/>
    <property type="match status" value="1"/>
</dbReference>
<comment type="subcellular location">
    <subcellularLocation>
        <location evidence="1">Cell membrane</location>
    </subcellularLocation>
</comment>
<dbReference type="EMBL" id="JAMKOV010000003">
    <property type="protein sequence ID" value="KAI8041408.1"/>
    <property type="molecule type" value="Genomic_DNA"/>
</dbReference>
<dbReference type="SUPFAM" id="SSF53254">
    <property type="entry name" value="Phosphoglycerate mutase-like"/>
    <property type="match status" value="1"/>
</dbReference>
<dbReference type="OrthoDB" id="6509975at2759"/>
<keyword evidence="16" id="KW-1015">Disulfide bond</keyword>
<protein>
    <recommendedName>
        <fullName evidence="5">Multiple inositol polyphosphate phosphatase 1</fullName>
        <ecNumber evidence="4">3.1.3.62</ecNumber>
        <ecNumber evidence="3">3.1.3.80</ecNumber>
    </recommendedName>
    <alternativeName>
        <fullName evidence="11">2,3-bisphosphoglycerate 3-phosphatase</fullName>
    </alternativeName>
</protein>
<keyword evidence="8" id="KW-0378">Hydrolase</keyword>
<comment type="catalytic activity">
    <reaction evidence="14">
        <text>1D-myo-inositol hexakisphosphate + H2O = 1D-myo-inositol 1,2,4,5,6-pentakisphosphate + phosphate</text>
        <dbReference type="Rhea" id="RHEA:16989"/>
        <dbReference type="ChEBI" id="CHEBI:15377"/>
        <dbReference type="ChEBI" id="CHEBI:43474"/>
        <dbReference type="ChEBI" id="CHEBI:57798"/>
        <dbReference type="ChEBI" id="CHEBI:58130"/>
        <dbReference type="EC" id="3.1.3.62"/>
    </reaction>
    <physiologicalReaction direction="left-to-right" evidence="14">
        <dbReference type="Rhea" id="RHEA:16990"/>
    </physiologicalReaction>
</comment>
<accession>A0A9P9YRF6</accession>
<dbReference type="GO" id="GO:0005886">
    <property type="term" value="C:plasma membrane"/>
    <property type="evidence" value="ECO:0007669"/>
    <property type="project" value="UniProtKB-SubCell"/>
</dbReference>
<dbReference type="Proteomes" id="UP001059596">
    <property type="component" value="Unassembled WGS sequence"/>
</dbReference>
<evidence type="ECO:0000256" key="6">
    <source>
        <dbReference type="ARBA" id="ARBA00022475"/>
    </source>
</evidence>
<keyword evidence="17" id="KW-0812">Transmembrane</keyword>
<evidence type="ECO:0000256" key="3">
    <source>
        <dbReference type="ARBA" id="ARBA00012976"/>
    </source>
</evidence>
<comment type="catalytic activity">
    <reaction evidence="13">
        <text>1D-myo-inositol 1,2,4,5,6-pentakisphosphate + H2O = 1D-myo-inositol 1,2,5,6-tetrakisphosphate + phosphate</text>
        <dbReference type="Rhea" id="RHEA:77115"/>
        <dbReference type="ChEBI" id="CHEBI:15377"/>
        <dbReference type="ChEBI" id="CHEBI:43474"/>
        <dbReference type="ChEBI" id="CHEBI:57798"/>
        <dbReference type="ChEBI" id="CHEBI:195535"/>
        <dbReference type="EC" id="3.1.3.62"/>
    </reaction>
    <physiologicalReaction direction="left-to-right" evidence="13">
        <dbReference type="Rhea" id="RHEA:77116"/>
    </physiologicalReaction>
</comment>
<evidence type="ECO:0000256" key="1">
    <source>
        <dbReference type="ARBA" id="ARBA00004236"/>
    </source>
</evidence>
<evidence type="ECO:0000256" key="4">
    <source>
        <dbReference type="ARBA" id="ARBA00013040"/>
    </source>
</evidence>
<gene>
    <name evidence="19" type="ORF">M5D96_005666</name>
</gene>